<comment type="caution">
    <text evidence="4">The sequence shown here is derived from an EMBL/GenBank/DDBJ whole genome shotgun (WGS) entry which is preliminary data.</text>
</comment>
<feature type="chain" id="PRO_5046615459" description="Glycoside hydrolase 35 catalytic domain-containing protein" evidence="2">
    <location>
        <begin position="22"/>
        <end position="137"/>
    </location>
</feature>
<evidence type="ECO:0000313" key="5">
    <source>
        <dbReference type="Proteomes" id="UP001220256"/>
    </source>
</evidence>
<dbReference type="PANTHER" id="PTHR23421">
    <property type="entry name" value="BETA-GALACTOSIDASE RELATED"/>
    <property type="match status" value="1"/>
</dbReference>
<organism evidence="4 5">
    <name type="scientific">Penicillium chrysogenum</name>
    <name type="common">Penicillium notatum</name>
    <dbReference type="NCBI Taxonomy" id="5076"/>
    <lineage>
        <taxon>Eukaryota</taxon>
        <taxon>Fungi</taxon>
        <taxon>Dikarya</taxon>
        <taxon>Ascomycota</taxon>
        <taxon>Pezizomycotina</taxon>
        <taxon>Eurotiomycetes</taxon>
        <taxon>Eurotiomycetidae</taxon>
        <taxon>Eurotiales</taxon>
        <taxon>Aspergillaceae</taxon>
        <taxon>Penicillium</taxon>
        <taxon>Penicillium chrysogenum species complex</taxon>
    </lineage>
</organism>
<dbReference type="Gene3D" id="3.20.20.80">
    <property type="entry name" value="Glycosidases"/>
    <property type="match status" value="1"/>
</dbReference>
<proteinExistence type="inferred from homology"/>
<dbReference type="InterPro" id="IPR031330">
    <property type="entry name" value="Gly_Hdrlase_35_cat"/>
</dbReference>
<feature type="signal peptide" evidence="2">
    <location>
        <begin position="1"/>
        <end position="21"/>
    </location>
</feature>
<dbReference type="SUPFAM" id="SSF51445">
    <property type="entry name" value="(Trans)glycosidases"/>
    <property type="match status" value="1"/>
</dbReference>
<keyword evidence="5" id="KW-1185">Reference proteome</keyword>
<dbReference type="InterPro" id="IPR001944">
    <property type="entry name" value="Glycoside_Hdrlase_35"/>
</dbReference>
<reference evidence="4 5" key="1">
    <citation type="journal article" date="2023" name="IMA Fungus">
        <title>Comparative genomic study of the Penicillium genus elucidates a diverse pangenome and 15 lateral gene transfer events.</title>
        <authorList>
            <person name="Petersen C."/>
            <person name="Sorensen T."/>
            <person name="Nielsen M.R."/>
            <person name="Sondergaard T.E."/>
            <person name="Sorensen J.L."/>
            <person name="Fitzpatrick D.A."/>
            <person name="Frisvad J.C."/>
            <person name="Nielsen K.L."/>
        </authorList>
    </citation>
    <scope>NUCLEOTIDE SEQUENCE [LARGE SCALE GENOMIC DNA]</scope>
    <source>
        <strain evidence="4 5">IBT 3361</strain>
    </source>
</reference>
<sequence>MLFNTSTLFTLLSAVAALVLASSKTHTKPEKNNGLQVIRGERLMIFSGELHPFRLPVPGLWIDVFQEIKSMGFSGGSFYVDWSLVEGSPGHVITEGFFDAAGQNGLYLIARTGPHINAETTAGGIPGWATKESRYSI</sequence>
<accession>A0ABQ8WI09</accession>
<evidence type="ECO:0000313" key="4">
    <source>
        <dbReference type="EMBL" id="KAJ5269674.1"/>
    </source>
</evidence>
<comment type="similarity">
    <text evidence="1">Belongs to the glycosyl hydrolase 35 family.</text>
</comment>
<keyword evidence="2" id="KW-0732">Signal</keyword>
<evidence type="ECO:0000259" key="3">
    <source>
        <dbReference type="Pfam" id="PF01301"/>
    </source>
</evidence>
<dbReference type="Proteomes" id="UP001220256">
    <property type="component" value="Unassembled WGS sequence"/>
</dbReference>
<evidence type="ECO:0000256" key="2">
    <source>
        <dbReference type="SAM" id="SignalP"/>
    </source>
</evidence>
<name>A0ABQ8WI09_PENCH</name>
<evidence type="ECO:0000256" key="1">
    <source>
        <dbReference type="ARBA" id="ARBA00009809"/>
    </source>
</evidence>
<feature type="domain" description="Glycoside hydrolase 35 catalytic" evidence="3">
    <location>
        <begin position="37"/>
        <end position="133"/>
    </location>
</feature>
<gene>
    <name evidence="4" type="ORF">N7505_005432</name>
</gene>
<dbReference type="EMBL" id="JAPVEB010000003">
    <property type="protein sequence ID" value="KAJ5269674.1"/>
    <property type="molecule type" value="Genomic_DNA"/>
</dbReference>
<dbReference type="Pfam" id="PF01301">
    <property type="entry name" value="Glyco_hydro_35"/>
    <property type="match status" value="1"/>
</dbReference>
<protein>
    <recommendedName>
        <fullName evidence="3">Glycoside hydrolase 35 catalytic domain-containing protein</fullName>
    </recommendedName>
</protein>
<dbReference type="PRINTS" id="PR00742">
    <property type="entry name" value="GLHYDRLASE35"/>
</dbReference>
<dbReference type="InterPro" id="IPR017853">
    <property type="entry name" value="GH"/>
</dbReference>